<evidence type="ECO:0000256" key="3">
    <source>
        <dbReference type="SAM" id="Phobius"/>
    </source>
</evidence>
<organism evidence="5 6">
    <name type="scientific">Demequina muriae</name>
    <dbReference type="NCBI Taxonomy" id="3051664"/>
    <lineage>
        <taxon>Bacteria</taxon>
        <taxon>Bacillati</taxon>
        <taxon>Actinomycetota</taxon>
        <taxon>Actinomycetes</taxon>
        <taxon>Micrococcales</taxon>
        <taxon>Demequinaceae</taxon>
        <taxon>Demequina</taxon>
    </lineage>
</organism>
<evidence type="ECO:0000256" key="1">
    <source>
        <dbReference type="ARBA" id="ARBA00005445"/>
    </source>
</evidence>
<evidence type="ECO:0000313" key="5">
    <source>
        <dbReference type="EMBL" id="MDN4480523.1"/>
    </source>
</evidence>
<comment type="caution">
    <text evidence="5">The sequence shown here is derived from an EMBL/GenBank/DDBJ whole genome shotgun (WGS) entry which is preliminary data.</text>
</comment>
<dbReference type="RefSeq" id="WP_301141936.1">
    <property type="nucleotide sequence ID" value="NZ_JAUHQA010000001.1"/>
</dbReference>
<feature type="transmembrane region" description="Helical" evidence="3">
    <location>
        <begin position="370"/>
        <end position="388"/>
    </location>
</feature>
<dbReference type="InterPro" id="IPR015919">
    <property type="entry name" value="Cadherin-like_sf"/>
</dbReference>
<reference evidence="5" key="1">
    <citation type="submission" date="2023-06" db="EMBL/GenBank/DDBJ databases">
        <title>Egi l300058.</title>
        <authorList>
            <person name="Gao L."/>
            <person name="Fang B.-Z."/>
            <person name="Li W.-J."/>
        </authorList>
    </citation>
    <scope>NUCLEOTIDE SEQUENCE</scope>
    <source>
        <strain evidence="5">EGI L300058</strain>
    </source>
</reference>
<proteinExistence type="inferred from homology"/>
<dbReference type="SUPFAM" id="SSF49313">
    <property type="entry name" value="Cadherin-like"/>
    <property type="match status" value="1"/>
</dbReference>
<keyword evidence="2 4" id="KW-0732">Signal</keyword>
<keyword evidence="3" id="KW-1133">Transmembrane helix</keyword>
<keyword evidence="6" id="KW-1185">Reference proteome</keyword>
<evidence type="ECO:0000256" key="4">
    <source>
        <dbReference type="SAM" id="SignalP"/>
    </source>
</evidence>
<name>A0ABT8GGF7_9MICO</name>
<gene>
    <name evidence="5" type="ORF">QQX02_06265</name>
</gene>
<evidence type="ECO:0000313" key="6">
    <source>
        <dbReference type="Proteomes" id="UP001172708"/>
    </source>
</evidence>
<feature type="signal peptide" evidence="4">
    <location>
        <begin position="1"/>
        <end position="32"/>
    </location>
</feature>
<feature type="chain" id="PRO_5046548909" evidence="4">
    <location>
        <begin position="33"/>
        <end position="401"/>
    </location>
</feature>
<dbReference type="Pfam" id="PF11999">
    <property type="entry name" value="Ice_binding"/>
    <property type="match status" value="1"/>
</dbReference>
<dbReference type="Pfam" id="PF05345">
    <property type="entry name" value="He_PIG"/>
    <property type="match status" value="1"/>
</dbReference>
<comment type="similarity">
    <text evidence="1">Belongs to the ice-binding protein family.</text>
</comment>
<keyword evidence="3" id="KW-0812">Transmembrane</keyword>
<dbReference type="Proteomes" id="UP001172708">
    <property type="component" value="Unassembled WGS sequence"/>
</dbReference>
<dbReference type="EMBL" id="JAUHQA010000001">
    <property type="protein sequence ID" value="MDN4480523.1"/>
    <property type="molecule type" value="Genomic_DNA"/>
</dbReference>
<evidence type="ECO:0000256" key="2">
    <source>
        <dbReference type="ARBA" id="ARBA00022729"/>
    </source>
</evidence>
<dbReference type="InterPro" id="IPR013783">
    <property type="entry name" value="Ig-like_fold"/>
</dbReference>
<dbReference type="Gene3D" id="2.60.40.10">
    <property type="entry name" value="Immunoglobulins"/>
    <property type="match status" value="1"/>
</dbReference>
<keyword evidence="3" id="KW-0472">Membrane</keyword>
<protein>
    <submittedName>
        <fullName evidence="5">Ice-binding family protein</fullName>
    </submittedName>
</protein>
<sequence length="401" mass="39034">MASTSLRTPLWLATALGLTAALLLGTGGPASAATVLDGPVDLGTAATYGVLATSEITNTGPSVVNGDVGLSPGTSITGFGGLPDGVVNGTVHQTDAEAAQAQDDATGAYGIAASLSPTQTGVGELNGLSLTPGVYTGGELSLAGAGILTLEGAADSVWVFQASSTLTIGGASQIVITGGANACNVFWQVGSSATIQGAADFQGTVLAAASVTAVTGASIEGRLIALNGAVTLDTNDITAPTGCPPPGTVSEVFAPTITSGAPTDATAGTAYEFTVTAEGTPTPTFTLSGELPAGLTFDEDTGVISGTPTSPGTSTFTVTAANGIAPETSETYTITVEAPAQDAAVTVAEDTDTGVVEGTELAVTGPVTPGLVPVAIALIAGGVALAIVSERRRVRVAAVRR</sequence>
<dbReference type="InterPro" id="IPR021884">
    <property type="entry name" value="Ice-bd_prot"/>
</dbReference>
<accession>A0ABT8GGF7</accession>